<dbReference type="InterPro" id="IPR042178">
    <property type="entry name" value="Serpin_sf_1"/>
</dbReference>
<accession>A0A183D872</accession>
<dbReference type="InterPro" id="IPR000215">
    <property type="entry name" value="Serpin_fam"/>
</dbReference>
<dbReference type="PANTHER" id="PTHR11461:SF211">
    <property type="entry name" value="GH10112P-RELATED"/>
    <property type="match status" value="1"/>
</dbReference>
<sequence>LKISDVIQKAFIEEGTEAAAATEEGMVPVSVSTLEPEEFIADHPFLYAIVLRKKTLLFVGRLVKP</sequence>
<dbReference type="AlphaFoldDB" id="A0A183D872"/>
<evidence type="ECO:0000259" key="2">
    <source>
        <dbReference type="Pfam" id="PF00079"/>
    </source>
</evidence>
<reference evidence="3" key="1">
    <citation type="submission" date="2016-06" db="UniProtKB">
        <authorList>
            <consortium name="WormBaseParasite"/>
        </authorList>
    </citation>
    <scope>IDENTIFICATION</scope>
</reference>
<dbReference type="WBParaSite" id="GPUH_0000492001-mRNA-1">
    <property type="protein sequence ID" value="GPUH_0000492001-mRNA-1"/>
    <property type="gene ID" value="GPUH_0000492001"/>
</dbReference>
<protein>
    <submittedName>
        <fullName evidence="3">SERPIN domain-containing protein</fullName>
    </submittedName>
</protein>
<comment type="similarity">
    <text evidence="1">Belongs to the serpin family.</text>
</comment>
<name>A0A183D872_9BILA</name>
<dbReference type="PROSITE" id="PS00284">
    <property type="entry name" value="SERPIN"/>
    <property type="match status" value="1"/>
</dbReference>
<dbReference type="SUPFAM" id="SSF56574">
    <property type="entry name" value="Serpins"/>
    <property type="match status" value="1"/>
</dbReference>
<evidence type="ECO:0000256" key="1">
    <source>
        <dbReference type="ARBA" id="ARBA00009500"/>
    </source>
</evidence>
<dbReference type="InterPro" id="IPR023795">
    <property type="entry name" value="Serpin_CS"/>
</dbReference>
<organism evidence="3">
    <name type="scientific">Gongylonema pulchrum</name>
    <dbReference type="NCBI Taxonomy" id="637853"/>
    <lineage>
        <taxon>Eukaryota</taxon>
        <taxon>Metazoa</taxon>
        <taxon>Ecdysozoa</taxon>
        <taxon>Nematoda</taxon>
        <taxon>Chromadorea</taxon>
        <taxon>Rhabditida</taxon>
        <taxon>Spirurina</taxon>
        <taxon>Spiruromorpha</taxon>
        <taxon>Spiruroidea</taxon>
        <taxon>Gongylonematidae</taxon>
        <taxon>Gongylonema</taxon>
    </lineage>
</organism>
<proteinExistence type="inferred from homology"/>
<dbReference type="InterPro" id="IPR023796">
    <property type="entry name" value="Serpin_dom"/>
</dbReference>
<dbReference type="Gene3D" id="3.30.497.10">
    <property type="entry name" value="Antithrombin, subunit I, domain 2"/>
    <property type="match status" value="1"/>
</dbReference>
<dbReference type="InterPro" id="IPR042185">
    <property type="entry name" value="Serpin_sf_2"/>
</dbReference>
<dbReference type="Gene3D" id="2.30.39.10">
    <property type="entry name" value="Alpha-1-antitrypsin, domain 1"/>
    <property type="match status" value="1"/>
</dbReference>
<dbReference type="GO" id="GO:0004867">
    <property type="term" value="F:serine-type endopeptidase inhibitor activity"/>
    <property type="evidence" value="ECO:0007669"/>
    <property type="project" value="InterPro"/>
</dbReference>
<dbReference type="InterPro" id="IPR036186">
    <property type="entry name" value="Serpin_sf"/>
</dbReference>
<dbReference type="Pfam" id="PF00079">
    <property type="entry name" value="Serpin"/>
    <property type="match status" value="1"/>
</dbReference>
<dbReference type="PANTHER" id="PTHR11461">
    <property type="entry name" value="SERINE PROTEASE INHIBITOR, SERPIN"/>
    <property type="match status" value="1"/>
</dbReference>
<dbReference type="GO" id="GO:0005615">
    <property type="term" value="C:extracellular space"/>
    <property type="evidence" value="ECO:0007669"/>
    <property type="project" value="InterPro"/>
</dbReference>
<evidence type="ECO:0000313" key="3">
    <source>
        <dbReference type="WBParaSite" id="GPUH_0000492001-mRNA-1"/>
    </source>
</evidence>
<feature type="domain" description="Serpin" evidence="2">
    <location>
        <begin position="1"/>
        <end position="65"/>
    </location>
</feature>